<feature type="compositionally biased region" description="Pro residues" evidence="1">
    <location>
        <begin position="13"/>
        <end position="42"/>
    </location>
</feature>
<reference evidence="2" key="1">
    <citation type="journal article" date="2020" name="Fungal Divers.">
        <title>Resolving the Mortierellaceae phylogeny through synthesis of multi-gene phylogenetics and phylogenomics.</title>
        <authorList>
            <person name="Vandepol N."/>
            <person name="Liber J."/>
            <person name="Desiro A."/>
            <person name="Na H."/>
            <person name="Kennedy M."/>
            <person name="Barry K."/>
            <person name="Grigoriev I.V."/>
            <person name="Miller A.N."/>
            <person name="O'Donnell K."/>
            <person name="Stajich J.E."/>
            <person name="Bonito G."/>
        </authorList>
    </citation>
    <scope>NUCLEOTIDE SEQUENCE</scope>
    <source>
        <strain evidence="2">NRRL 2769</strain>
    </source>
</reference>
<protein>
    <submittedName>
        <fullName evidence="2">Uncharacterized protein</fullName>
    </submittedName>
</protein>
<feature type="region of interest" description="Disordered" evidence="1">
    <location>
        <begin position="1"/>
        <end position="59"/>
    </location>
</feature>
<accession>A0A9P6MDJ7</accession>
<gene>
    <name evidence="2" type="ORF">BGZ80_008289</name>
</gene>
<name>A0A9P6MDJ7_9FUNG</name>
<keyword evidence="3" id="KW-1185">Reference proteome</keyword>
<evidence type="ECO:0000256" key="1">
    <source>
        <dbReference type="SAM" id="MobiDB-lite"/>
    </source>
</evidence>
<dbReference type="Proteomes" id="UP000703661">
    <property type="component" value="Unassembled WGS sequence"/>
</dbReference>
<dbReference type="EMBL" id="JAAAID010004446">
    <property type="protein sequence ID" value="KAF9993074.1"/>
    <property type="molecule type" value="Genomic_DNA"/>
</dbReference>
<proteinExistence type="predicted"/>
<sequence length="59" mass="6483">MTSSVRRPLRISPLPPNPPPHNPPPHNPPHNPPPPPNPPFPLVIPQEPYFFTITEDAGA</sequence>
<organism evidence="2 3">
    <name type="scientific">Entomortierella chlamydospora</name>
    <dbReference type="NCBI Taxonomy" id="101097"/>
    <lineage>
        <taxon>Eukaryota</taxon>
        <taxon>Fungi</taxon>
        <taxon>Fungi incertae sedis</taxon>
        <taxon>Mucoromycota</taxon>
        <taxon>Mortierellomycotina</taxon>
        <taxon>Mortierellomycetes</taxon>
        <taxon>Mortierellales</taxon>
        <taxon>Mortierellaceae</taxon>
        <taxon>Entomortierella</taxon>
    </lineage>
</organism>
<comment type="caution">
    <text evidence="2">The sequence shown here is derived from an EMBL/GenBank/DDBJ whole genome shotgun (WGS) entry which is preliminary data.</text>
</comment>
<evidence type="ECO:0000313" key="2">
    <source>
        <dbReference type="EMBL" id="KAF9993074.1"/>
    </source>
</evidence>
<dbReference type="AlphaFoldDB" id="A0A9P6MDJ7"/>
<evidence type="ECO:0000313" key="3">
    <source>
        <dbReference type="Proteomes" id="UP000703661"/>
    </source>
</evidence>
<feature type="non-terminal residue" evidence="2">
    <location>
        <position position="59"/>
    </location>
</feature>